<accession>A0A1J0WN39</accession>
<sequence>MPDGQQSDCHETSVGVSRVALQVLGRLKPTFESVRPMMETYLSQMYDAACAPDRAALGEVVRAMRKARVSPVQIAEEYVPAIARRLGDAWVDDRIGFLQVSLGSVRLQAVLRDLGRDWGLSTQEIDSDRPSYLVGVPAGFQHTLGVTVLAGQLRHRGFSVHLRLDLTPDILRQELERCIFRGVLLSAYGIQELESLRQLALVGSEFGRRTPVIIGGNSLELAETLSQRTAADFATCDVGEALAFCDRRHAEVRSRHSEHKAR</sequence>
<dbReference type="InterPro" id="IPR036724">
    <property type="entry name" value="Cobalamin-bd_sf"/>
</dbReference>
<dbReference type="KEGG" id="suam:BOO69_19200"/>
<dbReference type="Pfam" id="PF02310">
    <property type="entry name" value="B12-binding"/>
    <property type="match status" value="1"/>
</dbReference>
<dbReference type="RefSeq" id="WP_071974025.1">
    <property type="nucleotide sequence ID" value="NZ_CP018077.1"/>
</dbReference>
<feature type="domain" description="B12-binding" evidence="1">
    <location>
        <begin position="129"/>
        <end position="259"/>
    </location>
</feature>
<keyword evidence="3" id="KW-1185">Reference proteome</keyword>
<dbReference type="EMBL" id="CP018077">
    <property type="protein sequence ID" value="APE45685.1"/>
    <property type="molecule type" value="Genomic_DNA"/>
</dbReference>
<name>A0A1J0WN39_9RHOB</name>
<gene>
    <name evidence="2" type="ORF">BOO69_19200</name>
</gene>
<dbReference type="Proteomes" id="UP000181897">
    <property type="component" value="Plasmid unnamed1"/>
</dbReference>
<dbReference type="AlphaFoldDB" id="A0A1J0WN39"/>
<organism evidence="2 3">
    <name type="scientific">Sulfitobacter alexandrii</name>
    <dbReference type="NCBI Taxonomy" id="1917485"/>
    <lineage>
        <taxon>Bacteria</taxon>
        <taxon>Pseudomonadati</taxon>
        <taxon>Pseudomonadota</taxon>
        <taxon>Alphaproteobacteria</taxon>
        <taxon>Rhodobacterales</taxon>
        <taxon>Roseobacteraceae</taxon>
        <taxon>Sulfitobacter</taxon>
    </lineage>
</organism>
<dbReference type="OrthoDB" id="5498228at2"/>
<proteinExistence type="predicted"/>
<dbReference type="GO" id="GO:0031419">
    <property type="term" value="F:cobalamin binding"/>
    <property type="evidence" value="ECO:0007669"/>
    <property type="project" value="InterPro"/>
</dbReference>
<dbReference type="GO" id="GO:0046872">
    <property type="term" value="F:metal ion binding"/>
    <property type="evidence" value="ECO:0007669"/>
    <property type="project" value="InterPro"/>
</dbReference>
<evidence type="ECO:0000313" key="3">
    <source>
        <dbReference type="Proteomes" id="UP000181897"/>
    </source>
</evidence>
<reference evidence="2 3" key="1">
    <citation type="submission" date="2016-11" db="EMBL/GenBank/DDBJ databases">
        <title>Complete genome sequence of Sulfitobacter sp. AM1-D1, a toxic bacteria associated with marine dinoflagellate Alexandrium minutum in East China Sea.</title>
        <authorList>
            <person name="Yang Q."/>
            <person name="Zhang X."/>
            <person name="Tian X."/>
        </authorList>
    </citation>
    <scope>NUCLEOTIDE SEQUENCE [LARGE SCALE GENOMIC DNA]</scope>
    <source>
        <strain evidence="2 3">AM1-D1</strain>
        <plasmid evidence="2 3">unnamed1</plasmid>
    </source>
</reference>
<evidence type="ECO:0000259" key="1">
    <source>
        <dbReference type="PROSITE" id="PS51332"/>
    </source>
</evidence>
<dbReference type="PROSITE" id="PS51332">
    <property type="entry name" value="B12_BINDING"/>
    <property type="match status" value="1"/>
</dbReference>
<dbReference type="Gene3D" id="3.40.50.280">
    <property type="entry name" value="Cobalamin-binding domain"/>
    <property type="match status" value="1"/>
</dbReference>
<evidence type="ECO:0000313" key="2">
    <source>
        <dbReference type="EMBL" id="APE45685.1"/>
    </source>
</evidence>
<dbReference type="InterPro" id="IPR006158">
    <property type="entry name" value="Cobalamin-bd"/>
</dbReference>
<protein>
    <recommendedName>
        <fullName evidence="1">B12-binding domain-containing protein</fullName>
    </recommendedName>
</protein>
<dbReference type="SUPFAM" id="SSF52242">
    <property type="entry name" value="Cobalamin (vitamin B12)-binding domain"/>
    <property type="match status" value="1"/>
</dbReference>
<keyword evidence="2" id="KW-0614">Plasmid</keyword>
<geneLocation type="plasmid" evidence="2 3">
    <name>unnamed1</name>
</geneLocation>